<gene>
    <name evidence="3" type="ORF">DespoDRAFT_02093</name>
</gene>
<feature type="signal peptide" evidence="2">
    <location>
        <begin position="1"/>
        <end position="26"/>
    </location>
</feature>
<reference evidence="3 4" key="1">
    <citation type="submission" date="2011-09" db="EMBL/GenBank/DDBJ databases">
        <authorList>
            <consortium name="US DOE Joint Genome Institute (JGI-PGF)"/>
            <person name="Lucas S."/>
            <person name="Han J."/>
            <person name="Lapidus A."/>
            <person name="Cheng J.-F."/>
            <person name="Goodwin L."/>
            <person name="Pitluck S."/>
            <person name="Peters L."/>
            <person name="Land M.L."/>
            <person name="Hauser L."/>
            <person name="Orellana R."/>
            <person name="Lovley D."/>
            <person name="Woyke T.J."/>
        </authorList>
    </citation>
    <scope>NUCLEOTIDE SEQUENCE [LARGE SCALE GENOMIC DNA]</scope>
    <source>
        <strain evidence="3 4">2ac9</strain>
    </source>
</reference>
<dbReference type="EMBL" id="CM001488">
    <property type="protein sequence ID" value="EIM63986.1"/>
    <property type="molecule type" value="Genomic_DNA"/>
</dbReference>
<keyword evidence="4" id="KW-1185">Reference proteome</keyword>
<evidence type="ECO:0008006" key="5">
    <source>
        <dbReference type="Google" id="ProtNLM"/>
    </source>
</evidence>
<sequence length="258" mass="31780">MNRSTILALLMLVGSAFLLSGCVVPADGYHSDPYYSSSVVVVPALPYTVNLYERPYYSHNGYYYFYNNQRWYYSRSRGGNWTALPRTHWPRDTRWKGRHYHNDHRNHKYDQHDRRPPKNPKHRPQENPRWNDKNKHKNDFLRRDPWYNEKNQPKRYPHNKDRRREDSRRLQREYPPRLQKDKMPKEGRRDKIDPRKQHPGKRTMDPRQHDRNKMKQEQNEYNQRKRHPLQNNRNPQNDKNRTGEEEAINPDARQFKRR</sequence>
<name>I5B3C3_9BACT</name>
<feature type="chain" id="PRO_5003699365" description="Lipoprotein" evidence="2">
    <location>
        <begin position="27"/>
        <end position="258"/>
    </location>
</feature>
<keyword evidence="2" id="KW-0732">Signal</keyword>
<organism evidence="3 4">
    <name type="scientific">Desulfobacter postgatei 2ac9</name>
    <dbReference type="NCBI Taxonomy" id="879212"/>
    <lineage>
        <taxon>Bacteria</taxon>
        <taxon>Pseudomonadati</taxon>
        <taxon>Thermodesulfobacteriota</taxon>
        <taxon>Desulfobacteria</taxon>
        <taxon>Desulfobacterales</taxon>
        <taxon>Desulfobacteraceae</taxon>
        <taxon>Desulfobacter</taxon>
    </lineage>
</organism>
<dbReference type="AlphaFoldDB" id="I5B3C3"/>
<evidence type="ECO:0000313" key="3">
    <source>
        <dbReference type="EMBL" id="EIM63986.1"/>
    </source>
</evidence>
<feature type="compositionally biased region" description="Basic and acidic residues" evidence="1">
    <location>
        <begin position="158"/>
        <end position="218"/>
    </location>
</feature>
<dbReference type="HOGENOM" id="CLU_1076577_0_0_7"/>
<dbReference type="PROSITE" id="PS51257">
    <property type="entry name" value="PROKAR_LIPOPROTEIN"/>
    <property type="match status" value="1"/>
</dbReference>
<evidence type="ECO:0000256" key="2">
    <source>
        <dbReference type="SAM" id="SignalP"/>
    </source>
</evidence>
<feature type="compositionally biased region" description="Basic and acidic residues" evidence="1">
    <location>
        <begin position="123"/>
        <end position="147"/>
    </location>
</feature>
<accession>I5B3C3</accession>
<evidence type="ECO:0000313" key="4">
    <source>
        <dbReference type="Proteomes" id="UP000005778"/>
    </source>
</evidence>
<evidence type="ECO:0000256" key="1">
    <source>
        <dbReference type="SAM" id="MobiDB-lite"/>
    </source>
</evidence>
<reference evidence="3 4" key="2">
    <citation type="submission" date="2012-02" db="EMBL/GenBank/DDBJ databases">
        <title>Improved High-Quality Draft sequence of Desulfobacter postgatei 2ac9.</title>
        <authorList>
            <consortium name="US DOE Joint Genome Institute"/>
            <person name="Lucas S."/>
            <person name="Han J."/>
            <person name="Lapidus A."/>
            <person name="Cheng J.-F."/>
            <person name="Goodwin L."/>
            <person name="Pitluck S."/>
            <person name="Peters L."/>
            <person name="Ovchinnikova G."/>
            <person name="Held B."/>
            <person name="Detter J.C."/>
            <person name="Han C."/>
            <person name="Tapia R."/>
            <person name="Land M."/>
            <person name="Hauser L."/>
            <person name="Kyrpides N."/>
            <person name="Ivanova N."/>
            <person name="Pagani I."/>
            <person name="Orellana R."/>
            <person name="Lovley D."/>
            <person name="Woyke T."/>
        </authorList>
    </citation>
    <scope>NUCLEOTIDE SEQUENCE [LARGE SCALE GENOMIC DNA]</scope>
    <source>
        <strain evidence="3 4">2ac9</strain>
    </source>
</reference>
<dbReference type="OrthoDB" id="5421336at2"/>
<protein>
    <recommendedName>
        <fullName evidence="5">Lipoprotein</fullName>
    </recommendedName>
</protein>
<feature type="region of interest" description="Disordered" evidence="1">
    <location>
        <begin position="99"/>
        <end position="258"/>
    </location>
</feature>
<dbReference type="eggNOG" id="ENOG502ZJUR">
    <property type="taxonomic scope" value="Bacteria"/>
</dbReference>
<dbReference type="Proteomes" id="UP000005778">
    <property type="component" value="Chromosome"/>
</dbReference>
<dbReference type="STRING" id="879212.DespoDRAFT_02093"/>
<proteinExistence type="predicted"/>